<evidence type="ECO:0000256" key="1">
    <source>
        <dbReference type="SAM" id="MobiDB-lite"/>
    </source>
</evidence>
<feature type="region of interest" description="Disordered" evidence="1">
    <location>
        <begin position="263"/>
        <end position="306"/>
    </location>
</feature>
<evidence type="ECO:0000313" key="3">
    <source>
        <dbReference type="Proteomes" id="UP000284706"/>
    </source>
</evidence>
<feature type="region of interest" description="Disordered" evidence="1">
    <location>
        <begin position="1"/>
        <end position="22"/>
    </location>
</feature>
<proteinExistence type="predicted"/>
<dbReference type="InParanoid" id="A0A409WBP0"/>
<comment type="caution">
    <text evidence="2">The sequence shown here is derived from an EMBL/GenBank/DDBJ whole genome shotgun (WGS) entry which is preliminary data.</text>
</comment>
<keyword evidence="3" id="KW-1185">Reference proteome</keyword>
<name>A0A409WBP0_9AGAR</name>
<reference evidence="2 3" key="1">
    <citation type="journal article" date="2018" name="Evol. Lett.">
        <title>Horizontal gene cluster transfer increased hallucinogenic mushroom diversity.</title>
        <authorList>
            <person name="Reynolds H.T."/>
            <person name="Vijayakumar V."/>
            <person name="Gluck-Thaler E."/>
            <person name="Korotkin H.B."/>
            <person name="Matheny P.B."/>
            <person name="Slot J.C."/>
        </authorList>
    </citation>
    <scope>NUCLEOTIDE SEQUENCE [LARGE SCALE GENOMIC DNA]</scope>
    <source>
        <strain evidence="2 3">SRW20</strain>
    </source>
</reference>
<dbReference type="AlphaFoldDB" id="A0A409WBP0"/>
<dbReference type="EMBL" id="NHYE01005213">
    <property type="protein sequence ID" value="PPQ75937.1"/>
    <property type="molecule type" value="Genomic_DNA"/>
</dbReference>
<dbReference type="Proteomes" id="UP000284706">
    <property type="component" value="Unassembled WGS sequence"/>
</dbReference>
<feature type="region of interest" description="Disordered" evidence="1">
    <location>
        <begin position="98"/>
        <end position="150"/>
    </location>
</feature>
<feature type="compositionally biased region" description="Basic and acidic residues" evidence="1">
    <location>
        <begin position="123"/>
        <end position="138"/>
    </location>
</feature>
<gene>
    <name evidence="2" type="ORF">CVT26_006343</name>
</gene>
<feature type="compositionally biased region" description="Basic and acidic residues" evidence="1">
    <location>
        <begin position="102"/>
        <end position="111"/>
    </location>
</feature>
<accession>A0A409WBP0</accession>
<protein>
    <submittedName>
        <fullName evidence="2">Uncharacterized protein</fullName>
    </submittedName>
</protein>
<sequence length="306" mass="33746">MAKEVSSPKIRLPTIPEELDAAKRDTAGIDERSRLQAHSSQHPIVGEETTNVKPRLSREPHKLAGTKVVTVAVENGVTSIPSWFVVTQSLLDFIQTHGYPTPDKDKAKEEPVTLDTESEDDSLYTKEVSKAEGKDRTGQSEGSSSSKEPDALAKLLRDSHLHACMSHFVKLLDPLGAVTSKTERIDRSLADAYPKRVDDLIETFISMSSQAWQLQAYLGFRYYAMTRGGYPFKDVAESKKVIDAIDRVKKIEGEPVPVAAHGYQSSARLSGSRRVGTEAHDGPEGYTLLEMRDEADESRSSTEGML</sequence>
<organism evidence="2 3">
    <name type="scientific">Gymnopilus dilepis</name>
    <dbReference type="NCBI Taxonomy" id="231916"/>
    <lineage>
        <taxon>Eukaryota</taxon>
        <taxon>Fungi</taxon>
        <taxon>Dikarya</taxon>
        <taxon>Basidiomycota</taxon>
        <taxon>Agaricomycotina</taxon>
        <taxon>Agaricomycetes</taxon>
        <taxon>Agaricomycetidae</taxon>
        <taxon>Agaricales</taxon>
        <taxon>Agaricineae</taxon>
        <taxon>Hymenogastraceae</taxon>
        <taxon>Gymnopilus</taxon>
    </lineage>
</organism>
<evidence type="ECO:0000313" key="2">
    <source>
        <dbReference type="EMBL" id="PPQ75937.1"/>
    </source>
</evidence>